<dbReference type="OrthoDB" id="6275644at2759"/>
<evidence type="ECO:0000259" key="1">
    <source>
        <dbReference type="PROSITE" id="PS50878"/>
    </source>
</evidence>
<evidence type="ECO:0000313" key="3">
    <source>
        <dbReference type="Proteomes" id="UP000699462"/>
    </source>
</evidence>
<feature type="domain" description="Reverse transcriptase" evidence="1">
    <location>
        <begin position="1"/>
        <end position="156"/>
    </location>
</feature>
<dbReference type="Pfam" id="PF00078">
    <property type="entry name" value="RVT_1"/>
    <property type="match status" value="1"/>
</dbReference>
<dbReference type="PROSITE" id="PS50878">
    <property type="entry name" value="RT_POL"/>
    <property type="match status" value="1"/>
</dbReference>
<name>A0A8T0D473_9TREM</name>
<keyword evidence="3" id="KW-1185">Reference proteome</keyword>
<reference evidence="2 3" key="1">
    <citation type="submission" date="2019-07" db="EMBL/GenBank/DDBJ databases">
        <title>Annotation for the trematode Paragonimus westermani.</title>
        <authorList>
            <person name="Choi Y.-J."/>
        </authorList>
    </citation>
    <scope>NUCLEOTIDE SEQUENCE [LARGE SCALE GENOMIC DNA]</scope>
    <source>
        <strain evidence="2">180907_Pwestermani</strain>
    </source>
</reference>
<organism evidence="2 3">
    <name type="scientific">Paragonimus westermani</name>
    <dbReference type="NCBI Taxonomy" id="34504"/>
    <lineage>
        <taxon>Eukaryota</taxon>
        <taxon>Metazoa</taxon>
        <taxon>Spiralia</taxon>
        <taxon>Lophotrochozoa</taxon>
        <taxon>Platyhelminthes</taxon>
        <taxon>Trematoda</taxon>
        <taxon>Digenea</taxon>
        <taxon>Plagiorchiida</taxon>
        <taxon>Troglotremata</taxon>
        <taxon>Troglotrematidae</taxon>
        <taxon>Paragonimus</taxon>
    </lineage>
</organism>
<sequence>MLWRSPIPPDYLRNVYSTDRSILNNTSFHPQRGVRQEDPLSPLLLIMSLDEAVSNCHDPKLIFHTPGGELDYLAYFDDVVLFAESRGALVIRLERLQAELHEIGLSINFAKTFCTHILADDRRKTTMLDSRPTPVSSTLSSSSSISSTWNVLGIAYKWKGKLHTTAVRDASKMLQDVSHASLKPQQRVEILPSHLIPRLIHQLTLGVVHKRTLRFIDFTVKASLRKWLRLHLYPR</sequence>
<protein>
    <recommendedName>
        <fullName evidence="1">Reverse transcriptase domain-containing protein</fullName>
    </recommendedName>
</protein>
<gene>
    <name evidence="2" type="ORF">P879_09799</name>
</gene>
<dbReference type="AlphaFoldDB" id="A0A8T0D473"/>
<dbReference type="EMBL" id="JTDF01021131">
    <property type="protein sequence ID" value="KAF8562246.1"/>
    <property type="molecule type" value="Genomic_DNA"/>
</dbReference>
<dbReference type="Proteomes" id="UP000699462">
    <property type="component" value="Unassembled WGS sequence"/>
</dbReference>
<accession>A0A8T0D473</accession>
<comment type="caution">
    <text evidence="2">The sequence shown here is derived from an EMBL/GenBank/DDBJ whole genome shotgun (WGS) entry which is preliminary data.</text>
</comment>
<proteinExistence type="predicted"/>
<dbReference type="InterPro" id="IPR000477">
    <property type="entry name" value="RT_dom"/>
</dbReference>
<evidence type="ECO:0000313" key="2">
    <source>
        <dbReference type="EMBL" id="KAF8562246.1"/>
    </source>
</evidence>